<protein>
    <submittedName>
        <fullName evidence="1">Uncharacterized protein</fullName>
    </submittedName>
</protein>
<accession>A0A4W6CM30</accession>
<dbReference type="Proteomes" id="UP000314980">
    <property type="component" value="Unassembled WGS sequence"/>
</dbReference>
<sequence length="77" mass="8677">YVKRKKKKLLYTLHSATVSFSPCVRRRGRDYSTESEVSRGIVELLEVLGSGICHHLAGRSINESGMLHLKPPVFSFC</sequence>
<evidence type="ECO:0000313" key="1">
    <source>
        <dbReference type="Ensembl" id="ENSLCAP00010013350.1"/>
    </source>
</evidence>
<organism evidence="1 2">
    <name type="scientific">Lates calcarifer</name>
    <name type="common">Barramundi</name>
    <name type="synonym">Holocentrus calcarifer</name>
    <dbReference type="NCBI Taxonomy" id="8187"/>
    <lineage>
        <taxon>Eukaryota</taxon>
        <taxon>Metazoa</taxon>
        <taxon>Chordata</taxon>
        <taxon>Craniata</taxon>
        <taxon>Vertebrata</taxon>
        <taxon>Euteleostomi</taxon>
        <taxon>Actinopterygii</taxon>
        <taxon>Neopterygii</taxon>
        <taxon>Teleostei</taxon>
        <taxon>Neoteleostei</taxon>
        <taxon>Acanthomorphata</taxon>
        <taxon>Carangaria</taxon>
        <taxon>Carangaria incertae sedis</taxon>
        <taxon>Centropomidae</taxon>
        <taxon>Lates</taxon>
    </lineage>
</organism>
<proteinExistence type="predicted"/>
<reference evidence="2" key="1">
    <citation type="submission" date="2015-09" db="EMBL/GenBank/DDBJ databases">
        <authorList>
            <person name="Sai Rama Sridatta P."/>
        </authorList>
    </citation>
    <scope>NUCLEOTIDE SEQUENCE [LARGE SCALE GENOMIC DNA]</scope>
</reference>
<keyword evidence="2" id="KW-1185">Reference proteome</keyword>
<evidence type="ECO:0000313" key="2">
    <source>
        <dbReference type="Proteomes" id="UP000314980"/>
    </source>
</evidence>
<dbReference type="AlphaFoldDB" id="A0A4W6CM30"/>
<dbReference type="Ensembl" id="ENSLCAT00010013628.1">
    <property type="protein sequence ID" value="ENSLCAP00010013350.1"/>
    <property type="gene ID" value="ENSLCAG00010006334.1"/>
</dbReference>
<reference evidence="1" key="3">
    <citation type="submission" date="2025-09" db="UniProtKB">
        <authorList>
            <consortium name="Ensembl"/>
        </authorList>
    </citation>
    <scope>IDENTIFICATION</scope>
</reference>
<name>A0A4W6CM30_LATCA</name>
<reference evidence="1" key="2">
    <citation type="submission" date="2025-08" db="UniProtKB">
        <authorList>
            <consortium name="Ensembl"/>
        </authorList>
    </citation>
    <scope>IDENTIFICATION</scope>
</reference>
<dbReference type="InParanoid" id="A0A4W6CM30"/>